<keyword evidence="2" id="KW-0326">Glycosidase</keyword>
<dbReference type="InterPro" id="IPR017853">
    <property type="entry name" value="GH"/>
</dbReference>
<gene>
    <name evidence="7" type="ORF">HD601_005627</name>
</gene>
<name>A0A7W9LPC3_9ACTN</name>
<keyword evidence="1 7" id="KW-0378">Hydrolase</keyword>
<evidence type="ECO:0000256" key="3">
    <source>
        <dbReference type="SAM" id="MobiDB-lite"/>
    </source>
</evidence>
<dbReference type="Pfam" id="PF21365">
    <property type="entry name" value="Glyco_hydro_31_3rd"/>
    <property type="match status" value="1"/>
</dbReference>
<evidence type="ECO:0000313" key="8">
    <source>
        <dbReference type="Proteomes" id="UP000542813"/>
    </source>
</evidence>
<dbReference type="PROSITE" id="PS00430">
    <property type="entry name" value="TONB_DEPENDENT_REC_1"/>
    <property type="match status" value="1"/>
</dbReference>
<evidence type="ECO:0000259" key="5">
    <source>
        <dbReference type="Pfam" id="PF21365"/>
    </source>
</evidence>
<dbReference type="InterPro" id="IPR010916">
    <property type="entry name" value="TonB_box_CS"/>
</dbReference>
<dbReference type="Proteomes" id="UP000542813">
    <property type="component" value="Unassembled WGS sequence"/>
</dbReference>
<evidence type="ECO:0000256" key="1">
    <source>
        <dbReference type="ARBA" id="ARBA00022801"/>
    </source>
</evidence>
<dbReference type="PANTHER" id="PTHR43053">
    <property type="entry name" value="GLYCOSIDASE FAMILY 31"/>
    <property type="match status" value="1"/>
</dbReference>
<evidence type="ECO:0000259" key="6">
    <source>
        <dbReference type="Pfam" id="PF25275"/>
    </source>
</evidence>
<dbReference type="EMBL" id="JACHMM010000001">
    <property type="protein sequence ID" value="MBB5791052.1"/>
    <property type="molecule type" value="Genomic_DNA"/>
</dbReference>
<dbReference type="Pfam" id="PF25275">
    <property type="entry name" value="Golvesin_C"/>
    <property type="match status" value="1"/>
</dbReference>
<dbReference type="SUPFAM" id="SSF51011">
    <property type="entry name" value="Glycosyl hydrolase domain"/>
    <property type="match status" value="1"/>
</dbReference>
<dbReference type="PANTHER" id="PTHR43053:SF4">
    <property type="entry name" value="MYOGENESIS-REGULATING GLYCOSIDASE"/>
    <property type="match status" value="1"/>
</dbReference>
<feature type="domain" description="Glycosyl hydrolase family 31 C-terminal" evidence="5">
    <location>
        <begin position="625"/>
        <end position="712"/>
    </location>
</feature>
<keyword evidence="8" id="KW-1185">Reference proteome</keyword>
<dbReference type="SUPFAM" id="SSF51445">
    <property type="entry name" value="(Trans)glycosidases"/>
    <property type="match status" value="1"/>
</dbReference>
<dbReference type="AlphaFoldDB" id="A0A7W9LPC3"/>
<dbReference type="InterPro" id="IPR013783">
    <property type="entry name" value="Ig-like_fold"/>
</dbReference>
<evidence type="ECO:0000313" key="7">
    <source>
        <dbReference type="EMBL" id="MBB5791052.1"/>
    </source>
</evidence>
<accession>A0A7W9LPC3</accession>
<feature type="signal peptide" evidence="4">
    <location>
        <begin position="1"/>
        <end position="29"/>
    </location>
</feature>
<dbReference type="InterPro" id="IPR048395">
    <property type="entry name" value="Glyco_hydro_31_C"/>
</dbReference>
<proteinExistence type="predicted"/>
<reference evidence="7 8" key="1">
    <citation type="submission" date="2020-08" db="EMBL/GenBank/DDBJ databases">
        <title>Sequencing the genomes of 1000 actinobacteria strains.</title>
        <authorList>
            <person name="Klenk H.-P."/>
        </authorList>
    </citation>
    <scope>NUCLEOTIDE SEQUENCE [LARGE SCALE GENOMIC DNA]</scope>
    <source>
        <strain evidence="7 8">DSM 102122</strain>
    </source>
</reference>
<dbReference type="InterPro" id="IPR050985">
    <property type="entry name" value="Alpha-glycosidase_related"/>
</dbReference>
<protein>
    <submittedName>
        <fullName evidence="7">Alpha-glucosidase (Family GH31 glycosyl hydrolase)</fullName>
    </submittedName>
</protein>
<organism evidence="7 8">
    <name type="scientific">Jiangella mangrovi</name>
    <dbReference type="NCBI Taxonomy" id="1524084"/>
    <lineage>
        <taxon>Bacteria</taxon>
        <taxon>Bacillati</taxon>
        <taxon>Actinomycetota</taxon>
        <taxon>Actinomycetes</taxon>
        <taxon>Jiangellales</taxon>
        <taxon>Jiangellaceae</taxon>
        <taxon>Jiangella</taxon>
    </lineage>
</organism>
<feature type="region of interest" description="Disordered" evidence="3">
    <location>
        <begin position="330"/>
        <end position="359"/>
    </location>
</feature>
<dbReference type="InterPro" id="IPR033803">
    <property type="entry name" value="CBD-like_Golvesin-Xly"/>
</dbReference>
<feature type="domain" description="Golvesin/Xly CBD-like" evidence="6">
    <location>
        <begin position="925"/>
        <end position="1038"/>
    </location>
</feature>
<dbReference type="Gene3D" id="3.20.20.80">
    <property type="entry name" value="Glycosidases"/>
    <property type="match status" value="2"/>
</dbReference>
<feature type="compositionally biased region" description="Polar residues" evidence="3">
    <location>
        <begin position="331"/>
        <end position="342"/>
    </location>
</feature>
<feature type="chain" id="PRO_5039131932" evidence="4">
    <location>
        <begin position="30"/>
        <end position="1042"/>
    </location>
</feature>
<dbReference type="Gene3D" id="2.60.40.10">
    <property type="entry name" value="Immunoglobulins"/>
    <property type="match status" value="1"/>
</dbReference>
<dbReference type="GO" id="GO:0016798">
    <property type="term" value="F:hydrolase activity, acting on glycosyl bonds"/>
    <property type="evidence" value="ECO:0007669"/>
    <property type="project" value="UniProtKB-KW"/>
</dbReference>
<evidence type="ECO:0000256" key="4">
    <source>
        <dbReference type="SAM" id="SignalP"/>
    </source>
</evidence>
<dbReference type="GO" id="GO:0005975">
    <property type="term" value="P:carbohydrate metabolic process"/>
    <property type="evidence" value="ECO:0007669"/>
    <property type="project" value="UniProtKB-ARBA"/>
</dbReference>
<keyword evidence="4" id="KW-0732">Signal</keyword>
<dbReference type="RefSeq" id="WP_221441378.1">
    <property type="nucleotide sequence ID" value="NZ_JACHMM010000001.1"/>
</dbReference>
<comment type="caution">
    <text evidence="7">The sequence shown here is derived from an EMBL/GenBank/DDBJ whole genome shotgun (WGS) entry which is preliminary data.</text>
</comment>
<sequence>MDRGIVRRSAAGIVALPLAVAALVAPAAAGPEAAEPATAIDSEDTIVVRGQTYDLRILKDGFRYSFTDATGTQIVPPHGESGVRLRPDGETEFADAVDADLVSRPNARTAIVAVTLEDGSRLTVNLRPFDSYVRISVGNLPGDGGTVDFRTGPVAPAYGLGDHGSWADGSTEQGESCNSRVRARPTTELTGLELDDVTNGGSCQRFISNFTVFPKQRFGQVWFEDGQKRVALTQSENRLGAQGVDRVDALYYFAGRDLEQVYADYRHVRAEHGYYDGRPHPEFFGLGWEAFGALRWDTYQSSVTETVQRFLDEGYPLSWGVVGSGFWPGARSTQEEGTTNSFGMWDDTAEPGRDDGLPNPRYPDPDALKRFFADNDVKLLLGARNNFKALPEDGGNLVEKYDGPFVHEAIDRGYLVSDPDGTPTVITGAVFPDGHSYVLDGSNDDAVDWFVERLQAWGVDGWKEDAMLYTPRLHRDANWNPVLQALHESGDLVMARNAAYSLPGDILRINDTIYGTGENYHTDPDRMPVNLLNFAASGVSSLYGDYVGGTPEVPMSDPSYQKYYVRNAQFDALQPVMAFGRGPWEMGRDDLAAAVKHVALWHESMRPYIYDAALDGHETGYPYAMTPLPIAYPDDETTYGLANDTTRQYEWMLGESVLATPVFGADFETAQSRDVYLPAGKWIDIATGSVFQGPVTLDDYAMGYDRVPAFVGGKGVTVTGTADELRAQVYPIRTGSTYEFSDGDDTSHIRNDNTGWDPASLTVTDTSTRTAVDFDVDPVTGALSFPLTPGHDYRLTGGGTAEHSVPVDTTLPEPVTGLSHTEAGDLTTLRWDAAAGARGYVVSVSGHGACPTDDEVVSGATSGAVELTLGAPESVGGTYRVQAVNNIGAGPFSEGHTVVPPADDDPGPVVVTNEGEPPTCDPEHPAYEETGVWSPSAVSGFDESRTRFSREIGATATWRASLTPGAYDVAVWFPANSICSSDTTYTVRHAGGSDDIPVDQCATGGQWHSLGSHDFADGFAEVTLTVGGGTVRSDAVRFSPIG</sequence>
<dbReference type="InterPro" id="IPR013780">
    <property type="entry name" value="Glyco_hydro_b"/>
</dbReference>
<evidence type="ECO:0000256" key="2">
    <source>
        <dbReference type="ARBA" id="ARBA00023295"/>
    </source>
</evidence>
<dbReference type="Gene3D" id="2.60.40.1180">
    <property type="entry name" value="Golgi alpha-mannosidase II"/>
    <property type="match status" value="1"/>
</dbReference>